<evidence type="ECO:0000256" key="1">
    <source>
        <dbReference type="ARBA" id="ARBA00023125"/>
    </source>
</evidence>
<gene>
    <name evidence="2" type="ORF">DFP86_12214</name>
</gene>
<dbReference type="InterPro" id="IPR036388">
    <property type="entry name" value="WH-like_DNA-bd_sf"/>
</dbReference>
<sequence length="154" mass="17019">MQLNRFTDYSLRVLIYLAYKDGALATINEISSKYALSEGHLMKVVHHLAKCGYITTLRGKGGGMRLARPAAEINLGAVVRDSEETLNIVECLKNDYEGDCKLFGACKLMSVLQNAHGLFLNHLDQFSLADLLQPQTPPFAVATLQPMKAMRHPA</sequence>
<name>A0A4R7AV61_9NEIS</name>
<dbReference type="InterPro" id="IPR036390">
    <property type="entry name" value="WH_DNA-bd_sf"/>
</dbReference>
<dbReference type="GO" id="GO:0003700">
    <property type="term" value="F:DNA-binding transcription factor activity"/>
    <property type="evidence" value="ECO:0007669"/>
    <property type="project" value="TreeGrafter"/>
</dbReference>
<evidence type="ECO:0000313" key="3">
    <source>
        <dbReference type="Proteomes" id="UP000295611"/>
    </source>
</evidence>
<dbReference type="OrthoDB" id="9795923at2"/>
<reference evidence="2 3" key="1">
    <citation type="submission" date="2019-03" db="EMBL/GenBank/DDBJ databases">
        <title>Genomic Encyclopedia of Type Strains, Phase III (KMG-III): the genomes of soil and plant-associated and newly described type strains.</title>
        <authorList>
            <person name="Whitman W."/>
        </authorList>
    </citation>
    <scope>NUCLEOTIDE SEQUENCE [LARGE SCALE GENOMIC DNA]</scope>
    <source>
        <strain evidence="2 3">CECT 8976</strain>
    </source>
</reference>
<protein>
    <submittedName>
        <fullName evidence="2">BadM/Rrf2 family transcriptional regulator</fullName>
    </submittedName>
</protein>
<dbReference type="EMBL" id="SNZP01000022">
    <property type="protein sequence ID" value="TDR70622.1"/>
    <property type="molecule type" value="Genomic_DNA"/>
</dbReference>
<organism evidence="2 3">
    <name type="scientific">Paludibacterium purpuratum</name>
    <dbReference type="NCBI Taxonomy" id="1144873"/>
    <lineage>
        <taxon>Bacteria</taxon>
        <taxon>Pseudomonadati</taxon>
        <taxon>Pseudomonadota</taxon>
        <taxon>Betaproteobacteria</taxon>
        <taxon>Neisseriales</taxon>
        <taxon>Chromobacteriaceae</taxon>
        <taxon>Paludibacterium</taxon>
    </lineage>
</organism>
<accession>A0A4R7AV61</accession>
<proteinExistence type="predicted"/>
<keyword evidence="1" id="KW-0238">DNA-binding</keyword>
<dbReference type="GO" id="GO:0003677">
    <property type="term" value="F:DNA binding"/>
    <property type="evidence" value="ECO:0007669"/>
    <property type="project" value="UniProtKB-KW"/>
</dbReference>
<dbReference type="PANTHER" id="PTHR33221:SF4">
    <property type="entry name" value="HTH-TYPE TRANSCRIPTIONAL REPRESSOR NSRR"/>
    <property type="match status" value="1"/>
</dbReference>
<dbReference type="InterPro" id="IPR000944">
    <property type="entry name" value="Tscrpt_reg_Rrf2"/>
</dbReference>
<evidence type="ECO:0000313" key="2">
    <source>
        <dbReference type="EMBL" id="TDR70622.1"/>
    </source>
</evidence>
<dbReference type="GO" id="GO:0005829">
    <property type="term" value="C:cytosol"/>
    <property type="evidence" value="ECO:0007669"/>
    <property type="project" value="TreeGrafter"/>
</dbReference>
<dbReference type="Pfam" id="PF02082">
    <property type="entry name" value="Rrf2"/>
    <property type="match status" value="1"/>
</dbReference>
<comment type="caution">
    <text evidence="2">The sequence shown here is derived from an EMBL/GenBank/DDBJ whole genome shotgun (WGS) entry which is preliminary data.</text>
</comment>
<dbReference type="NCBIfam" id="TIGR00738">
    <property type="entry name" value="rrf2_super"/>
    <property type="match status" value="1"/>
</dbReference>
<dbReference type="PANTHER" id="PTHR33221">
    <property type="entry name" value="WINGED HELIX-TURN-HELIX TRANSCRIPTIONAL REGULATOR, RRF2 FAMILY"/>
    <property type="match status" value="1"/>
</dbReference>
<dbReference type="RefSeq" id="WP_133684186.1">
    <property type="nucleotide sequence ID" value="NZ_SNZP01000022.1"/>
</dbReference>
<dbReference type="Gene3D" id="1.10.10.10">
    <property type="entry name" value="Winged helix-like DNA-binding domain superfamily/Winged helix DNA-binding domain"/>
    <property type="match status" value="1"/>
</dbReference>
<dbReference type="SUPFAM" id="SSF46785">
    <property type="entry name" value="Winged helix' DNA-binding domain"/>
    <property type="match status" value="1"/>
</dbReference>
<keyword evidence="3" id="KW-1185">Reference proteome</keyword>
<dbReference type="AlphaFoldDB" id="A0A4R7AV61"/>
<dbReference type="PROSITE" id="PS51197">
    <property type="entry name" value="HTH_RRF2_2"/>
    <property type="match status" value="1"/>
</dbReference>
<dbReference type="Proteomes" id="UP000295611">
    <property type="component" value="Unassembled WGS sequence"/>
</dbReference>